<name>A0AAV4RPA8_CAEEX</name>
<comment type="caution">
    <text evidence="2">The sequence shown here is derived from an EMBL/GenBank/DDBJ whole genome shotgun (WGS) entry which is preliminary data.</text>
</comment>
<accession>A0AAV4RPA8</accession>
<evidence type="ECO:0000313" key="3">
    <source>
        <dbReference type="Proteomes" id="UP001054945"/>
    </source>
</evidence>
<protein>
    <submittedName>
        <fullName evidence="2">Uncharacterized protein</fullName>
    </submittedName>
</protein>
<organism evidence="2 3">
    <name type="scientific">Caerostris extrusa</name>
    <name type="common">Bark spider</name>
    <name type="synonym">Caerostris bankana</name>
    <dbReference type="NCBI Taxonomy" id="172846"/>
    <lineage>
        <taxon>Eukaryota</taxon>
        <taxon>Metazoa</taxon>
        <taxon>Ecdysozoa</taxon>
        <taxon>Arthropoda</taxon>
        <taxon>Chelicerata</taxon>
        <taxon>Arachnida</taxon>
        <taxon>Araneae</taxon>
        <taxon>Araneomorphae</taxon>
        <taxon>Entelegynae</taxon>
        <taxon>Araneoidea</taxon>
        <taxon>Araneidae</taxon>
        <taxon>Caerostris</taxon>
    </lineage>
</organism>
<sequence>MVSSLSLLVPQGMPKEMKDDEDSSAKVYYRRLSGKGHHLSSLNNSSLSCSSDGVLFSVSLLPPRGMPKEMKDDEDSSAKVYYRRLSGKSPSVEISGASGLLNLLWLYITSFVTGHSQ</sequence>
<evidence type="ECO:0000256" key="1">
    <source>
        <dbReference type="SAM" id="MobiDB-lite"/>
    </source>
</evidence>
<gene>
    <name evidence="2" type="ORF">CEXT_523221</name>
</gene>
<evidence type="ECO:0000313" key="2">
    <source>
        <dbReference type="EMBL" id="GIY22786.1"/>
    </source>
</evidence>
<dbReference type="Proteomes" id="UP001054945">
    <property type="component" value="Unassembled WGS sequence"/>
</dbReference>
<proteinExistence type="predicted"/>
<dbReference type="AlphaFoldDB" id="A0AAV4RPA8"/>
<reference evidence="2 3" key="1">
    <citation type="submission" date="2021-06" db="EMBL/GenBank/DDBJ databases">
        <title>Caerostris extrusa draft genome.</title>
        <authorList>
            <person name="Kono N."/>
            <person name="Arakawa K."/>
        </authorList>
    </citation>
    <scope>NUCLEOTIDE SEQUENCE [LARGE SCALE GENOMIC DNA]</scope>
</reference>
<dbReference type="EMBL" id="BPLR01008195">
    <property type="protein sequence ID" value="GIY22786.1"/>
    <property type="molecule type" value="Genomic_DNA"/>
</dbReference>
<keyword evidence="3" id="KW-1185">Reference proteome</keyword>
<feature type="region of interest" description="Disordered" evidence="1">
    <location>
        <begin position="1"/>
        <end position="22"/>
    </location>
</feature>